<proteinExistence type="predicted"/>
<sequence length="34" mass="3940">MHFRSFNGLATNTSGLILFALFRTRRTIGKRSRI</sequence>
<reference evidence="2" key="1">
    <citation type="journal article" date="2020" name="Phytopathology">
        <title>Genome Sequence Resources of Colletotrichum truncatum, C. plurivorum, C. musicola, and C. sojae: Four Species Pathogenic to Soybean (Glycine max).</title>
        <authorList>
            <person name="Rogerio F."/>
            <person name="Boufleur T.R."/>
            <person name="Ciampi-Guillardi M."/>
            <person name="Sukno S.A."/>
            <person name="Thon M.R."/>
            <person name="Massola Junior N.S."/>
            <person name="Baroncelli R."/>
        </authorList>
    </citation>
    <scope>NUCLEOTIDE SEQUENCE</scope>
    <source>
        <strain evidence="2">LFN00145</strain>
    </source>
</reference>
<dbReference type="EMBL" id="WIGO01000424">
    <property type="protein sequence ID" value="KAF6812748.1"/>
    <property type="molecule type" value="Genomic_DNA"/>
</dbReference>
<dbReference type="Proteomes" id="UP000654918">
    <property type="component" value="Unassembled WGS sequence"/>
</dbReference>
<evidence type="ECO:0000313" key="2">
    <source>
        <dbReference type="EMBL" id="KAF6812748.1"/>
    </source>
</evidence>
<evidence type="ECO:0000256" key="1">
    <source>
        <dbReference type="SAM" id="Phobius"/>
    </source>
</evidence>
<protein>
    <submittedName>
        <fullName evidence="2">Uncharacterized protein</fullName>
    </submittedName>
</protein>
<dbReference type="AlphaFoldDB" id="A0A8H6MYB3"/>
<keyword evidence="1" id="KW-0812">Transmembrane</keyword>
<accession>A0A8H6MYB3</accession>
<comment type="caution">
    <text evidence="2">The sequence shown here is derived from an EMBL/GenBank/DDBJ whole genome shotgun (WGS) entry which is preliminary data.</text>
</comment>
<organism evidence="2 3">
    <name type="scientific">Colletotrichum plurivorum</name>
    <dbReference type="NCBI Taxonomy" id="2175906"/>
    <lineage>
        <taxon>Eukaryota</taxon>
        <taxon>Fungi</taxon>
        <taxon>Dikarya</taxon>
        <taxon>Ascomycota</taxon>
        <taxon>Pezizomycotina</taxon>
        <taxon>Sordariomycetes</taxon>
        <taxon>Hypocreomycetidae</taxon>
        <taxon>Glomerellales</taxon>
        <taxon>Glomerellaceae</taxon>
        <taxon>Colletotrichum</taxon>
        <taxon>Colletotrichum orchidearum species complex</taxon>
    </lineage>
</organism>
<feature type="transmembrane region" description="Helical" evidence="1">
    <location>
        <begin position="6"/>
        <end position="24"/>
    </location>
</feature>
<gene>
    <name evidence="2" type="ORF">CPLU01_14822</name>
</gene>
<name>A0A8H6MYB3_9PEZI</name>
<evidence type="ECO:0000313" key="3">
    <source>
        <dbReference type="Proteomes" id="UP000654918"/>
    </source>
</evidence>
<keyword evidence="3" id="KW-1185">Reference proteome</keyword>
<keyword evidence="1" id="KW-1133">Transmembrane helix</keyword>
<keyword evidence="1" id="KW-0472">Membrane</keyword>